<dbReference type="OrthoDB" id="312635at2759"/>
<accession>A0A8S1WRZ0</accession>
<gene>
    <name evidence="1" type="ORF">POCTA_138.1.T1000007</name>
</gene>
<dbReference type="AlphaFoldDB" id="A0A8S1WRZ0"/>
<dbReference type="EMBL" id="CAJJDP010000100">
    <property type="protein sequence ID" value="CAD8191481.1"/>
    <property type="molecule type" value="Genomic_DNA"/>
</dbReference>
<organism evidence="1 2">
    <name type="scientific">Paramecium octaurelia</name>
    <dbReference type="NCBI Taxonomy" id="43137"/>
    <lineage>
        <taxon>Eukaryota</taxon>
        <taxon>Sar</taxon>
        <taxon>Alveolata</taxon>
        <taxon>Ciliophora</taxon>
        <taxon>Intramacronucleata</taxon>
        <taxon>Oligohymenophorea</taxon>
        <taxon>Peniculida</taxon>
        <taxon>Parameciidae</taxon>
        <taxon>Paramecium</taxon>
    </lineage>
</organism>
<evidence type="ECO:0000313" key="2">
    <source>
        <dbReference type="Proteomes" id="UP000683925"/>
    </source>
</evidence>
<comment type="caution">
    <text evidence="1">The sequence shown here is derived from an EMBL/GenBank/DDBJ whole genome shotgun (WGS) entry which is preliminary data.</text>
</comment>
<protein>
    <submittedName>
        <fullName evidence="1">Uncharacterized protein</fullName>
    </submittedName>
</protein>
<name>A0A8S1WRZ0_PAROT</name>
<reference evidence="1" key="1">
    <citation type="submission" date="2021-01" db="EMBL/GenBank/DDBJ databases">
        <authorList>
            <consortium name="Genoscope - CEA"/>
            <person name="William W."/>
        </authorList>
    </citation>
    <scope>NUCLEOTIDE SEQUENCE</scope>
</reference>
<evidence type="ECO:0000313" key="1">
    <source>
        <dbReference type="EMBL" id="CAD8191481.1"/>
    </source>
</evidence>
<dbReference type="Proteomes" id="UP000683925">
    <property type="component" value="Unassembled WGS sequence"/>
</dbReference>
<keyword evidence="2" id="KW-1185">Reference proteome</keyword>
<proteinExistence type="predicted"/>
<sequence length="198" mass="23061">MNSILLQSIRLLYRNNQLHHCICQYSGCLFYISFYCEIHQQPLNQDGTIDISKQKIYKIYLEPIDLSIYQITLTLLSDSIVLVADDKGHLIVSRIRDNCKAAKLYLCNQYLRPQYTFNKAFVVIADSNSKKVALIDISRGKLIRSKYNANQYLHVYGYHQKDSYYLSFESLKIANKSIIIRFLQGITARVNTKKVVEF</sequence>